<dbReference type="InterPro" id="IPR016161">
    <property type="entry name" value="Ald_DH/histidinol_DH"/>
</dbReference>
<dbReference type="Proteomes" id="UP000182635">
    <property type="component" value="Unassembled WGS sequence"/>
</dbReference>
<organism evidence="3 4">
    <name type="scientific">Ligilactobacillus ruminis DSM 20403 = NBRC 102161</name>
    <dbReference type="NCBI Taxonomy" id="1423798"/>
    <lineage>
        <taxon>Bacteria</taxon>
        <taxon>Bacillati</taxon>
        <taxon>Bacillota</taxon>
        <taxon>Bacilli</taxon>
        <taxon>Lactobacillales</taxon>
        <taxon>Lactobacillaceae</taxon>
        <taxon>Ligilactobacillus</taxon>
    </lineage>
</organism>
<dbReference type="InterPro" id="IPR016163">
    <property type="entry name" value="Ald_DH_C"/>
</dbReference>
<name>A0A1I2SSE3_9LACO</name>
<dbReference type="GO" id="GO:0016620">
    <property type="term" value="F:oxidoreductase activity, acting on the aldehyde or oxo group of donors, NAD or NADP as acceptor"/>
    <property type="evidence" value="ECO:0007669"/>
    <property type="project" value="InterPro"/>
</dbReference>
<dbReference type="PANTHER" id="PTHR11699">
    <property type="entry name" value="ALDEHYDE DEHYDROGENASE-RELATED"/>
    <property type="match status" value="1"/>
</dbReference>
<dbReference type="OrthoDB" id="9815791at2"/>
<dbReference type="InterPro" id="IPR016162">
    <property type="entry name" value="Ald_DH_N"/>
</dbReference>
<dbReference type="InterPro" id="IPR015590">
    <property type="entry name" value="Aldehyde_DH_dom"/>
</dbReference>
<feature type="domain" description="Aldehyde dehydrogenase" evidence="2">
    <location>
        <begin position="13"/>
        <end position="406"/>
    </location>
</feature>
<gene>
    <name evidence="3" type="ORF">SAMN02910432_01828</name>
</gene>
<dbReference type="CDD" id="cd07122">
    <property type="entry name" value="ALDH_F20_ACDH"/>
    <property type="match status" value="1"/>
</dbReference>
<sequence>MDLFMAEENTQVAEMVNGLIKRSQHAQAILSTFTQEQVDKICEAIAKAGKEHAQELAQAAVQETRRGVVADKVTKNIFASECIWESLKDVKTVGVVSEDEDKGLVSIAEPMGVIAGVTPVTNPTSTVIFKSMIALKTRNTIVFGFHPQAQKSCVMAGKLVEAAAEAAGAPKDSVLWIEEPSLEATTALMHNPNVSLILATGGPSMVSAAYSSGKPALGVGPGNGPAYVAESANVTKAIDDIVTSKTFDNGMICASENSIVVDASIYDEVKKLLKGHGAYFLNDEQVPEFSKAFIDEKRGTVRGMLAGKSAKEIATLCSLEVPADTRIIVAELDGVGREYPLSAEKLSPVLSMYKAKDAKEAFFICQQLLDYGGRGHTAAIHSEDHNLIVKFAIEMTACRILVNTPSALGGVGGLYNNLTPSLTLGTGTYGGNAVSHNITATDLLNMKTVAFRHETDFLKSLN</sequence>
<evidence type="ECO:0000256" key="1">
    <source>
        <dbReference type="ARBA" id="ARBA00023002"/>
    </source>
</evidence>
<dbReference type="Gene3D" id="3.40.309.10">
    <property type="entry name" value="Aldehyde Dehydrogenase, Chain A, domain 2"/>
    <property type="match status" value="1"/>
</dbReference>
<reference evidence="4" key="1">
    <citation type="submission" date="2016-10" db="EMBL/GenBank/DDBJ databases">
        <authorList>
            <person name="Varghese N."/>
            <person name="Submissions S."/>
        </authorList>
    </citation>
    <scope>NUCLEOTIDE SEQUENCE [LARGE SCALE GENOMIC DNA]</scope>
    <source>
        <strain evidence="4">DSM 20403</strain>
    </source>
</reference>
<dbReference type="SUPFAM" id="SSF53720">
    <property type="entry name" value="ALDH-like"/>
    <property type="match status" value="1"/>
</dbReference>
<evidence type="ECO:0000313" key="3">
    <source>
        <dbReference type="EMBL" id="SFG55600.1"/>
    </source>
</evidence>
<evidence type="ECO:0000259" key="2">
    <source>
        <dbReference type="Pfam" id="PF00171"/>
    </source>
</evidence>
<protein>
    <submittedName>
        <fullName evidence="3">Acetaldehyde dehydrogenase / alcohol dehydrogenase</fullName>
    </submittedName>
</protein>
<dbReference type="Gene3D" id="3.40.605.10">
    <property type="entry name" value="Aldehyde Dehydrogenase, Chain A, domain 1"/>
    <property type="match status" value="1"/>
</dbReference>
<keyword evidence="1" id="KW-0560">Oxidoreductase</keyword>
<dbReference type="AlphaFoldDB" id="A0A1I2SSE3"/>
<proteinExistence type="predicted"/>
<dbReference type="Pfam" id="PF00171">
    <property type="entry name" value="Aldedh"/>
    <property type="match status" value="1"/>
</dbReference>
<evidence type="ECO:0000313" key="4">
    <source>
        <dbReference type="Proteomes" id="UP000182635"/>
    </source>
</evidence>
<accession>A0A1I2SSE3</accession>
<dbReference type="EMBL" id="FOPI01000037">
    <property type="protein sequence ID" value="SFG55600.1"/>
    <property type="molecule type" value="Genomic_DNA"/>
</dbReference>